<evidence type="ECO:0000259" key="10">
    <source>
        <dbReference type="Pfam" id="PF00593"/>
    </source>
</evidence>
<dbReference type="SUPFAM" id="SSF56935">
    <property type="entry name" value="Porins"/>
    <property type="match status" value="1"/>
</dbReference>
<feature type="domain" description="TonB-dependent receptor plug" evidence="11">
    <location>
        <begin position="223"/>
        <end position="332"/>
    </location>
</feature>
<evidence type="ECO:0000256" key="4">
    <source>
        <dbReference type="ARBA" id="ARBA00022692"/>
    </source>
</evidence>
<keyword evidence="6 8" id="KW-0472">Membrane</keyword>
<dbReference type="GO" id="GO:0009279">
    <property type="term" value="C:cell outer membrane"/>
    <property type="evidence" value="ECO:0007669"/>
    <property type="project" value="UniProtKB-SubCell"/>
</dbReference>
<dbReference type="InterPro" id="IPR039426">
    <property type="entry name" value="TonB-dep_rcpt-like"/>
</dbReference>
<evidence type="ECO:0000313" key="13">
    <source>
        <dbReference type="Proteomes" id="UP000290848"/>
    </source>
</evidence>
<dbReference type="Gene3D" id="2.170.130.10">
    <property type="entry name" value="TonB-dependent receptor, plug domain"/>
    <property type="match status" value="1"/>
</dbReference>
<dbReference type="Proteomes" id="UP000290848">
    <property type="component" value="Unassembled WGS sequence"/>
</dbReference>
<keyword evidence="4 8" id="KW-0812">Transmembrane</keyword>
<name>A0A4Q0M6U7_9SPHI</name>
<reference evidence="12 13" key="1">
    <citation type="submission" date="2018-12" db="EMBL/GenBank/DDBJ databases">
        <title>The Draft Genome Sequence of the Soil Bacterium Pedobacter tournemirensis R1.</title>
        <authorList>
            <person name="He J."/>
        </authorList>
    </citation>
    <scope>NUCLEOTIDE SEQUENCE [LARGE SCALE GENOMIC DNA]</scope>
    <source>
        <strain evidence="12 13">R1</strain>
    </source>
</reference>
<organism evidence="12 13">
    <name type="scientific">Arcticibacter tournemirensis</name>
    <dbReference type="NCBI Taxonomy" id="699437"/>
    <lineage>
        <taxon>Bacteria</taxon>
        <taxon>Pseudomonadati</taxon>
        <taxon>Bacteroidota</taxon>
        <taxon>Sphingobacteriia</taxon>
        <taxon>Sphingobacteriales</taxon>
        <taxon>Sphingobacteriaceae</taxon>
        <taxon>Arcticibacter</taxon>
    </lineage>
</organism>
<dbReference type="InterPro" id="IPR012910">
    <property type="entry name" value="Plug_dom"/>
</dbReference>
<dbReference type="NCBIfam" id="TIGR04057">
    <property type="entry name" value="SusC_RagA_signa"/>
    <property type="match status" value="1"/>
</dbReference>
<dbReference type="Gene3D" id="2.60.40.1120">
    <property type="entry name" value="Carboxypeptidase-like, regulatory domain"/>
    <property type="match status" value="1"/>
</dbReference>
<dbReference type="Gene3D" id="2.40.170.20">
    <property type="entry name" value="TonB-dependent receptor, beta-barrel domain"/>
    <property type="match status" value="1"/>
</dbReference>
<keyword evidence="3 8" id="KW-1134">Transmembrane beta strand</keyword>
<keyword evidence="5 9" id="KW-0798">TonB box</keyword>
<dbReference type="Pfam" id="PF13715">
    <property type="entry name" value="CarbopepD_reg_2"/>
    <property type="match status" value="1"/>
</dbReference>
<evidence type="ECO:0000256" key="5">
    <source>
        <dbReference type="ARBA" id="ARBA00023077"/>
    </source>
</evidence>
<dbReference type="AlphaFoldDB" id="A0A4Q0M6U7"/>
<evidence type="ECO:0000256" key="3">
    <source>
        <dbReference type="ARBA" id="ARBA00022452"/>
    </source>
</evidence>
<sequence>MQLTSHGKMPGFGRLLPYKLFLVMKLTAILLTITCLQLSANSFSQSISLSGKNLPLEKVLTAIEKQSGYFFFYKYNELKSAKPVSIDLDNVSVAQALEQSFKGQPFKYVIEERTIIVTKKNEKEPVKITPLITVRGKVTDDKGEPLPGATIRVKGSNQATVSDINGVFNIANVEDNAVLVITYTGFAQQEISVNGRAEISISLKEDLQALSEVVVVGYGTQKKVNLTGSVAQINGEQLRDRPVTNMSTALQGAIPNLNITMSGGAPGTMGSLNVRGVTSINGNSSVSNGPLVLIDGIPGTLDRLSPEEVQTITVLKDAGSAAIYGARGAFGVVLITTKSGSGKPVIRYNNSFGFNTPTVSTDFITTGYDWMKLNDAALAHVGGYSGYSEKDYEELLARRNDKTEDPSRPWVTIQNRNGQDQYVYYGNYDWYDFMFTKWQPMQNHNLNVSGSNEKVSYMINGNMKNMDGIMRIHTDKYSSYNLRTKVGAQLKPWLKLSNNINFYNSNYKYYGRRDGGNANFTNINVHASPAYAPINPDGTATYITGLNQYDIGDGIFAMLQSGTTKGTNRKYELTTITEATISPIKDLNITANYSYNMFTDPSFYRQAPATYSLYPGKVEVATKYNTDLLTEEQQFNQVHVINVFGEYSKSLNNVHNFKVLAGFNQELNLAKKITAAKQNVSSLELNDLNLATGDPTVAGGSGEYALRGYFYRFNYNYKDKYLFESNGRYDGTSRFPNGRRFGFFPSASLGWVASGEDFFRPLSSVVSNLKLRASVGALGNQQINNDVFDARYPYVLAMRSGTAAYMLDGIRANYYRAPSAVSADLTWEDIVSYNGGIDIGLFNNRLDISFDRYVRNTSNMLDTGTPLPNVFGTDVPLVNVASLRTQGFELSVNWNSRFNLAGKPFKYNIGVNLSDNHSVVTKVDKSSDFTYGLYVGKELGEIWGYITDGYFKTDAEAKTYPVDQSFLNKVRRDNNVPLRAGDLRWVDLDGDGKISSGTTNTIYDPGDQKVIGNSTPRYAFSVNLGASWSNFDFSAFIQGIGKREWYPGNNADRFWGPYSRPYFSFLPRDFESKVWTPENPDAYFPTLMAYVALNANNELRATNNRYLQDLAYVRLKNLVIGYSLPTRFTKKFKIERLRAFVSGENMFTLTKLDTKYIDPEQAMANADGRVYPFSKTYSFGFDVSF</sequence>
<gene>
    <name evidence="12" type="ORF">EKH83_13790</name>
</gene>
<evidence type="ECO:0000256" key="6">
    <source>
        <dbReference type="ARBA" id="ARBA00023136"/>
    </source>
</evidence>
<dbReference type="InterPro" id="IPR037066">
    <property type="entry name" value="Plug_dom_sf"/>
</dbReference>
<dbReference type="SUPFAM" id="SSF49464">
    <property type="entry name" value="Carboxypeptidase regulatory domain-like"/>
    <property type="match status" value="1"/>
</dbReference>
<keyword evidence="7 8" id="KW-0998">Cell outer membrane</keyword>
<dbReference type="InterPro" id="IPR036942">
    <property type="entry name" value="Beta-barrel_TonB_sf"/>
</dbReference>
<dbReference type="InterPro" id="IPR023997">
    <property type="entry name" value="TonB-dep_OMP_SusC/RagA_CS"/>
</dbReference>
<evidence type="ECO:0000259" key="11">
    <source>
        <dbReference type="Pfam" id="PF07715"/>
    </source>
</evidence>
<keyword evidence="2 8" id="KW-0813">Transport</keyword>
<comment type="similarity">
    <text evidence="8 9">Belongs to the TonB-dependent receptor family.</text>
</comment>
<dbReference type="NCBIfam" id="TIGR04056">
    <property type="entry name" value="OMP_RagA_SusC"/>
    <property type="match status" value="1"/>
</dbReference>
<dbReference type="InterPro" id="IPR008969">
    <property type="entry name" value="CarboxyPept-like_regulatory"/>
</dbReference>
<evidence type="ECO:0000256" key="2">
    <source>
        <dbReference type="ARBA" id="ARBA00022448"/>
    </source>
</evidence>
<accession>A0A4Q0M6U7</accession>
<dbReference type="Pfam" id="PF00593">
    <property type="entry name" value="TonB_dep_Rec_b-barrel"/>
    <property type="match status" value="1"/>
</dbReference>
<comment type="subcellular location">
    <subcellularLocation>
        <location evidence="1 8">Cell outer membrane</location>
        <topology evidence="1 8">Multi-pass membrane protein</topology>
    </subcellularLocation>
</comment>
<dbReference type="InterPro" id="IPR000531">
    <property type="entry name" value="Beta-barrel_TonB"/>
</dbReference>
<evidence type="ECO:0000256" key="8">
    <source>
        <dbReference type="PROSITE-ProRule" id="PRU01360"/>
    </source>
</evidence>
<proteinExistence type="inferred from homology"/>
<dbReference type="RefSeq" id="WP_128770032.1">
    <property type="nucleotide sequence ID" value="NZ_RXOC01000009.1"/>
</dbReference>
<evidence type="ECO:0000256" key="9">
    <source>
        <dbReference type="RuleBase" id="RU003357"/>
    </source>
</evidence>
<feature type="domain" description="TonB-dependent receptor-like beta-barrel" evidence="10">
    <location>
        <begin position="497"/>
        <end position="1031"/>
    </location>
</feature>
<dbReference type="PROSITE" id="PS52016">
    <property type="entry name" value="TONB_DEPENDENT_REC_3"/>
    <property type="match status" value="1"/>
</dbReference>
<protein>
    <submittedName>
        <fullName evidence="12">SusC/RagA family TonB-linked outer membrane protein</fullName>
    </submittedName>
</protein>
<dbReference type="EMBL" id="RXOC01000009">
    <property type="protein sequence ID" value="RXF68790.1"/>
    <property type="molecule type" value="Genomic_DNA"/>
</dbReference>
<dbReference type="Pfam" id="PF07715">
    <property type="entry name" value="Plug"/>
    <property type="match status" value="1"/>
</dbReference>
<evidence type="ECO:0000313" key="12">
    <source>
        <dbReference type="EMBL" id="RXF68790.1"/>
    </source>
</evidence>
<dbReference type="InterPro" id="IPR023996">
    <property type="entry name" value="TonB-dep_OMP_SusC/RagA"/>
</dbReference>
<evidence type="ECO:0000256" key="7">
    <source>
        <dbReference type="ARBA" id="ARBA00023237"/>
    </source>
</evidence>
<comment type="caution">
    <text evidence="12">The sequence shown here is derived from an EMBL/GenBank/DDBJ whole genome shotgun (WGS) entry which is preliminary data.</text>
</comment>
<evidence type="ECO:0000256" key="1">
    <source>
        <dbReference type="ARBA" id="ARBA00004571"/>
    </source>
</evidence>